<evidence type="ECO:0000313" key="3">
    <source>
        <dbReference type="EMBL" id="QEA34061.1"/>
    </source>
</evidence>
<dbReference type="PANTHER" id="PTHR43418">
    <property type="entry name" value="MULTIFUNCTIONAL TRYPTOPHAN BIOSYNTHESIS PROTEIN-RELATED"/>
    <property type="match status" value="1"/>
</dbReference>
<dbReference type="RefSeq" id="WP_014974252.1">
    <property type="nucleotide sequence ID" value="NZ_BPKR01000014.1"/>
</dbReference>
<dbReference type="FunFam" id="3.40.50.880:FF:000003">
    <property type="entry name" value="Anthranilate synthase component II"/>
    <property type="match status" value="1"/>
</dbReference>
<organism evidence="3 4">
    <name type="scientific">Leuconostoc carnosum</name>
    <dbReference type="NCBI Taxonomy" id="1252"/>
    <lineage>
        <taxon>Bacteria</taxon>
        <taxon>Bacillati</taxon>
        <taxon>Bacillota</taxon>
        <taxon>Bacilli</taxon>
        <taxon>Lactobacillales</taxon>
        <taxon>Lactobacillaceae</taxon>
        <taxon>Leuconostoc</taxon>
    </lineage>
</organism>
<dbReference type="EMBL" id="CP042374">
    <property type="protein sequence ID" value="QEA34061.1"/>
    <property type="molecule type" value="Genomic_DNA"/>
</dbReference>
<accession>A0AAE6IKF0</accession>
<dbReference type="Pfam" id="PF00117">
    <property type="entry name" value="GATase"/>
    <property type="match status" value="1"/>
</dbReference>
<reference evidence="3 4" key="1">
    <citation type="submission" date="2019-06" db="EMBL/GenBank/DDBJ databases">
        <title>Genome analyses of bacteria isolated from kimchi.</title>
        <authorList>
            <person name="Lee S."/>
            <person name="Ahn S."/>
            <person name="Roh S."/>
        </authorList>
    </citation>
    <scope>NUCLEOTIDE SEQUENCE [LARGE SCALE GENOMIC DNA]</scope>
    <source>
        <strain evidence="3 4">CBA3620</strain>
    </source>
</reference>
<dbReference type="Gene3D" id="3.40.50.880">
    <property type="match status" value="1"/>
</dbReference>
<dbReference type="SUPFAM" id="SSF52317">
    <property type="entry name" value="Class I glutamine amidotransferase-like"/>
    <property type="match status" value="1"/>
</dbReference>
<dbReference type="InterPro" id="IPR029062">
    <property type="entry name" value="Class_I_gatase-like"/>
</dbReference>
<gene>
    <name evidence="3" type="ORF">FGL89_01100</name>
</gene>
<name>A0AAE6IKF0_LEUCA</name>
<dbReference type="PROSITE" id="PS51273">
    <property type="entry name" value="GATASE_TYPE_1"/>
    <property type="match status" value="1"/>
</dbReference>
<dbReference type="CDD" id="cd01743">
    <property type="entry name" value="GATase1_Anthranilate_Synthase"/>
    <property type="match status" value="1"/>
</dbReference>
<evidence type="ECO:0000256" key="1">
    <source>
        <dbReference type="ARBA" id="ARBA00022962"/>
    </source>
</evidence>
<feature type="domain" description="Glutamine amidotransferase" evidence="2">
    <location>
        <begin position="3"/>
        <end position="183"/>
    </location>
</feature>
<dbReference type="GO" id="GO:0000162">
    <property type="term" value="P:L-tryptophan biosynthetic process"/>
    <property type="evidence" value="ECO:0007669"/>
    <property type="project" value="TreeGrafter"/>
</dbReference>
<dbReference type="OMA" id="YEVAVYQ"/>
<sequence length="187" mass="20574">MILLVDNYDSFTYNLAQIIGQITDLVVLRHDDKRLYEVADQAAGIIFSPGPGTPDKAGEMENMVRHYAKSKPMLGICLGHQAIGEVFGGKIIHASEVKHGKVSQMLTAKASQLWTAASIDVMRYHSLIIDKNNVPKHFKITGIAADDHQIMAMQHDTLPIFGLQFHPESIGTPEGAAIIKQFVAITR</sequence>
<dbReference type="NCBIfam" id="TIGR00566">
    <property type="entry name" value="trpG_papA"/>
    <property type="match status" value="1"/>
</dbReference>
<dbReference type="GO" id="GO:0004049">
    <property type="term" value="F:anthranilate synthase activity"/>
    <property type="evidence" value="ECO:0007669"/>
    <property type="project" value="TreeGrafter"/>
</dbReference>
<dbReference type="Proteomes" id="UP000321332">
    <property type="component" value="Chromosome"/>
</dbReference>
<keyword evidence="1" id="KW-0315">Glutamine amidotransferase</keyword>
<evidence type="ECO:0000313" key="4">
    <source>
        <dbReference type="Proteomes" id="UP000321332"/>
    </source>
</evidence>
<dbReference type="PRINTS" id="PR00096">
    <property type="entry name" value="GATASE"/>
</dbReference>
<dbReference type="InterPro" id="IPR006221">
    <property type="entry name" value="TrpG/PapA_dom"/>
</dbReference>
<dbReference type="PRINTS" id="PR00099">
    <property type="entry name" value="CPSGATASE"/>
</dbReference>
<dbReference type="PANTHER" id="PTHR43418:SF8">
    <property type="entry name" value="SYNTHASE COMPONENT II, PUTATIVE-RELATED"/>
    <property type="match status" value="1"/>
</dbReference>
<dbReference type="PRINTS" id="PR00097">
    <property type="entry name" value="ANTSNTHASEII"/>
</dbReference>
<dbReference type="GeneID" id="61186318"/>
<protein>
    <submittedName>
        <fullName evidence="3">Aminodeoxychorismate/anthranilate synthase component II</fullName>
    </submittedName>
</protein>
<proteinExistence type="predicted"/>
<dbReference type="GO" id="GO:0005829">
    <property type="term" value="C:cytosol"/>
    <property type="evidence" value="ECO:0007669"/>
    <property type="project" value="TreeGrafter"/>
</dbReference>
<dbReference type="AlphaFoldDB" id="A0AAE6IKF0"/>
<evidence type="ECO:0000259" key="2">
    <source>
        <dbReference type="Pfam" id="PF00117"/>
    </source>
</evidence>
<dbReference type="InterPro" id="IPR017926">
    <property type="entry name" value="GATASE"/>
</dbReference>
<dbReference type="InterPro" id="IPR050472">
    <property type="entry name" value="Anth_synth/Amidotransfase"/>
</dbReference>